<accession>A0A914N5I6</accession>
<organism evidence="1 2">
    <name type="scientific">Meloidogyne incognita</name>
    <name type="common">Southern root-knot nematode worm</name>
    <name type="synonym">Oxyuris incognita</name>
    <dbReference type="NCBI Taxonomy" id="6306"/>
    <lineage>
        <taxon>Eukaryota</taxon>
        <taxon>Metazoa</taxon>
        <taxon>Ecdysozoa</taxon>
        <taxon>Nematoda</taxon>
        <taxon>Chromadorea</taxon>
        <taxon>Rhabditida</taxon>
        <taxon>Tylenchina</taxon>
        <taxon>Tylenchomorpha</taxon>
        <taxon>Tylenchoidea</taxon>
        <taxon>Meloidogynidae</taxon>
        <taxon>Meloidogyninae</taxon>
        <taxon>Meloidogyne</taxon>
        <taxon>Meloidogyne incognita group</taxon>
    </lineage>
</organism>
<reference evidence="2" key="1">
    <citation type="submission" date="2022-11" db="UniProtKB">
        <authorList>
            <consortium name="WormBaseParasite"/>
        </authorList>
    </citation>
    <scope>IDENTIFICATION</scope>
</reference>
<evidence type="ECO:0000313" key="1">
    <source>
        <dbReference type="Proteomes" id="UP000887563"/>
    </source>
</evidence>
<proteinExistence type="predicted"/>
<keyword evidence="1" id="KW-1185">Reference proteome</keyword>
<dbReference type="Proteomes" id="UP000887563">
    <property type="component" value="Unplaced"/>
</dbReference>
<evidence type="ECO:0000313" key="2">
    <source>
        <dbReference type="WBParaSite" id="Minc3s03153g32967"/>
    </source>
</evidence>
<protein>
    <submittedName>
        <fullName evidence="2">Uncharacterized protein</fullName>
    </submittedName>
</protein>
<name>A0A914N5I6_MELIC</name>
<dbReference type="AlphaFoldDB" id="A0A914N5I6"/>
<dbReference type="WBParaSite" id="Minc3s03153g32967">
    <property type="protein sequence ID" value="Minc3s03153g32967"/>
    <property type="gene ID" value="Minc3s03153g32967"/>
</dbReference>
<sequence length="99" mass="11198">MIIVWISRCSGMAFKRALCSLLSSSRIFLSSALRRAACLDLPLLGERISHKLVPPGQDHLPQGYRGNEPIYLVKNRLDLEYDLTENALRVFDLSSDYSD</sequence>